<evidence type="ECO:0000313" key="10">
    <source>
        <dbReference type="Proteomes" id="UP001059295"/>
    </source>
</evidence>
<dbReference type="Proteomes" id="UP001059295">
    <property type="component" value="Chromosome"/>
</dbReference>
<dbReference type="PROSITE" id="PS51257">
    <property type="entry name" value="PROKAR_LIPOPROTEIN"/>
    <property type="match status" value="1"/>
</dbReference>
<reference evidence="9" key="1">
    <citation type="journal article" date="2022" name="Cell">
        <title>Design, construction, and in vivo augmentation of a complex gut microbiome.</title>
        <authorList>
            <person name="Cheng A.G."/>
            <person name="Ho P.Y."/>
            <person name="Aranda-Diaz A."/>
            <person name="Jain S."/>
            <person name="Yu F.B."/>
            <person name="Meng X."/>
            <person name="Wang M."/>
            <person name="Iakiviak M."/>
            <person name="Nagashima K."/>
            <person name="Zhao A."/>
            <person name="Murugkar P."/>
            <person name="Patil A."/>
            <person name="Atabakhsh K."/>
            <person name="Weakley A."/>
            <person name="Yan J."/>
            <person name="Brumbaugh A.R."/>
            <person name="Higginbottom S."/>
            <person name="Dimas A."/>
            <person name="Shiver A.L."/>
            <person name="Deutschbauer A."/>
            <person name="Neff N."/>
            <person name="Sonnenburg J.L."/>
            <person name="Huang K.C."/>
            <person name="Fischbach M.A."/>
        </authorList>
    </citation>
    <scope>NUCLEOTIDE SEQUENCE</scope>
    <source>
        <strain evidence="9">AP11</strain>
    </source>
</reference>
<keyword evidence="6" id="KW-0998">Cell outer membrane</keyword>
<comment type="similarity">
    <text evidence="2">Belongs to the bacteroidetes fimbrillin superfamily. FimB/Mfa2 family.</text>
</comment>
<name>A0ABY5V2S5_9BACT</name>
<evidence type="ECO:0000256" key="5">
    <source>
        <dbReference type="ARBA" id="ARBA00023139"/>
    </source>
</evidence>
<evidence type="ECO:0000256" key="2">
    <source>
        <dbReference type="ARBA" id="ARBA00007248"/>
    </source>
</evidence>
<evidence type="ECO:0000256" key="1">
    <source>
        <dbReference type="ARBA" id="ARBA00004442"/>
    </source>
</evidence>
<keyword evidence="3 8" id="KW-0732">Signal</keyword>
<accession>A0ABY5V2S5</accession>
<dbReference type="InterPro" id="IPR014941">
    <property type="entry name" value="FimB/Mfa2/Mfa3"/>
</dbReference>
<evidence type="ECO:0000256" key="7">
    <source>
        <dbReference type="ARBA" id="ARBA00023288"/>
    </source>
</evidence>
<feature type="signal peptide" evidence="8">
    <location>
        <begin position="1"/>
        <end position="19"/>
    </location>
</feature>
<keyword evidence="7" id="KW-0449">Lipoprotein</keyword>
<dbReference type="EMBL" id="CP102294">
    <property type="protein sequence ID" value="UWN57602.1"/>
    <property type="molecule type" value="Genomic_DNA"/>
</dbReference>
<keyword evidence="5" id="KW-0564">Palmitate</keyword>
<dbReference type="Pfam" id="PF08842">
    <property type="entry name" value="Mfa2"/>
    <property type="match status" value="1"/>
</dbReference>
<evidence type="ECO:0000256" key="4">
    <source>
        <dbReference type="ARBA" id="ARBA00023136"/>
    </source>
</evidence>
<sequence>MKKLIFMALSLIFLASSCSDDDRKSDEQPTPALVTPDVSVRMAEPLSVHPFTGILEIYPCNDESSVYYGNYFNGKLTPFYGYYTILNGDISGQYNRELHLPVGNYNMVYWGTPKYDEPIHNSPQIVSPGLIEGADLSKLYFSLRSIGNGLYSPVYDLVHAVKSAHIGTDALQTSLSRVSSGLKMVIKQSDGSAFIPEIASVKVNIGNIAEKINFYTGTAENMTKTVQFELSRSEDGLSYGNITVMLFPSAANPPLELIITLQDGTEYKLSENLNATLSPNTRLTLNINVGKILVDGNPGDFDYDDWNEESETIDFPIVD</sequence>
<organism evidence="9 10">
    <name type="scientific">Alistipes ihumii AP11</name>
    <dbReference type="NCBI Taxonomy" id="1211813"/>
    <lineage>
        <taxon>Bacteria</taxon>
        <taxon>Pseudomonadati</taxon>
        <taxon>Bacteroidota</taxon>
        <taxon>Bacteroidia</taxon>
        <taxon>Bacteroidales</taxon>
        <taxon>Rikenellaceae</taxon>
        <taxon>Alistipes</taxon>
    </lineage>
</organism>
<keyword evidence="10" id="KW-1185">Reference proteome</keyword>
<evidence type="ECO:0000256" key="6">
    <source>
        <dbReference type="ARBA" id="ARBA00023237"/>
    </source>
</evidence>
<protein>
    <submittedName>
        <fullName evidence="9">FimB/Mfa2 family fimbrial subunit</fullName>
    </submittedName>
</protein>
<evidence type="ECO:0000256" key="8">
    <source>
        <dbReference type="SAM" id="SignalP"/>
    </source>
</evidence>
<evidence type="ECO:0000256" key="3">
    <source>
        <dbReference type="ARBA" id="ARBA00022729"/>
    </source>
</evidence>
<dbReference type="RefSeq" id="WP_019244988.1">
    <property type="nucleotide sequence ID" value="NZ_CAPH01000005.1"/>
</dbReference>
<gene>
    <name evidence="9" type="ORF">NQ491_02155</name>
</gene>
<keyword evidence="4" id="KW-0472">Membrane</keyword>
<dbReference type="Gene3D" id="2.60.40.2630">
    <property type="match status" value="1"/>
</dbReference>
<proteinExistence type="inferred from homology"/>
<dbReference type="GeneID" id="82890499"/>
<feature type="chain" id="PRO_5047548280" evidence="8">
    <location>
        <begin position="20"/>
        <end position="319"/>
    </location>
</feature>
<comment type="subcellular location">
    <subcellularLocation>
        <location evidence="1">Cell outer membrane</location>
    </subcellularLocation>
</comment>
<evidence type="ECO:0000313" key="9">
    <source>
        <dbReference type="EMBL" id="UWN57602.1"/>
    </source>
</evidence>